<keyword evidence="3" id="KW-1185">Reference proteome</keyword>
<comment type="caution">
    <text evidence="2">The sequence shown here is derived from an EMBL/GenBank/DDBJ whole genome shotgun (WGS) entry which is preliminary data.</text>
</comment>
<dbReference type="Proteomes" id="UP000439903">
    <property type="component" value="Unassembled WGS sequence"/>
</dbReference>
<accession>A0A8H3WZZ9</accession>
<proteinExistence type="predicted"/>
<feature type="region of interest" description="Disordered" evidence="1">
    <location>
        <begin position="29"/>
        <end position="57"/>
    </location>
</feature>
<feature type="compositionally biased region" description="Acidic residues" evidence="1">
    <location>
        <begin position="80"/>
        <end position="96"/>
    </location>
</feature>
<organism evidence="2 3">
    <name type="scientific">Gigaspora margarita</name>
    <dbReference type="NCBI Taxonomy" id="4874"/>
    <lineage>
        <taxon>Eukaryota</taxon>
        <taxon>Fungi</taxon>
        <taxon>Fungi incertae sedis</taxon>
        <taxon>Mucoromycota</taxon>
        <taxon>Glomeromycotina</taxon>
        <taxon>Glomeromycetes</taxon>
        <taxon>Diversisporales</taxon>
        <taxon>Gigasporaceae</taxon>
        <taxon>Gigaspora</taxon>
    </lineage>
</organism>
<feature type="compositionally biased region" description="Basic and acidic residues" evidence="1">
    <location>
        <begin position="29"/>
        <end position="47"/>
    </location>
</feature>
<name>A0A8H3WZZ9_GIGMA</name>
<evidence type="ECO:0000313" key="3">
    <source>
        <dbReference type="Proteomes" id="UP000439903"/>
    </source>
</evidence>
<evidence type="ECO:0000313" key="2">
    <source>
        <dbReference type="EMBL" id="KAF0390473.1"/>
    </source>
</evidence>
<protein>
    <submittedName>
        <fullName evidence="2">Uncharacterized protein</fullName>
    </submittedName>
</protein>
<feature type="region of interest" description="Disordered" evidence="1">
    <location>
        <begin position="76"/>
        <end position="110"/>
    </location>
</feature>
<gene>
    <name evidence="2" type="ORF">F8M41_010825</name>
</gene>
<evidence type="ECO:0000256" key="1">
    <source>
        <dbReference type="SAM" id="MobiDB-lite"/>
    </source>
</evidence>
<dbReference type="AlphaFoldDB" id="A0A8H3WZZ9"/>
<dbReference type="EMBL" id="WTPW01002240">
    <property type="protein sequence ID" value="KAF0390473.1"/>
    <property type="molecule type" value="Genomic_DNA"/>
</dbReference>
<reference evidence="2 3" key="1">
    <citation type="journal article" date="2019" name="Environ. Microbiol.">
        <title>At the nexus of three kingdoms: the genome of the mycorrhizal fungus Gigaspora margarita provides insights into plant, endobacterial and fungal interactions.</title>
        <authorList>
            <person name="Venice F."/>
            <person name="Ghignone S."/>
            <person name="Salvioli di Fossalunga A."/>
            <person name="Amselem J."/>
            <person name="Novero M."/>
            <person name="Xianan X."/>
            <person name="Sedzielewska Toro K."/>
            <person name="Morin E."/>
            <person name="Lipzen A."/>
            <person name="Grigoriev I.V."/>
            <person name="Henrissat B."/>
            <person name="Martin F.M."/>
            <person name="Bonfante P."/>
        </authorList>
    </citation>
    <scope>NUCLEOTIDE SEQUENCE [LARGE SCALE GENOMIC DNA]</scope>
    <source>
        <strain evidence="2 3">BEG34</strain>
    </source>
</reference>
<sequence length="132" mass="15364">MISDTVIKYKIAKNLNILKHNIEYLLSSSKDKTGSIEKEKSNEESNNVKKTYKRPRVENFKKEQENYEELLEDLKKAEKESEETSEIEQEDQEILSEDSKEAENKPEDNDSIFLIASSSLSSDIIMMIQKKK</sequence>
<feature type="compositionally biased region" description="Basic and acidic residues" evidence="1">
    <location>
        <begin position="97"/>
        <end position="108"/>
    </location>
</feature>